<dbReference type="KEGG" id="hav:AT03_05030"/>
<keyword evidence="2" id="KW-0472">Membrane</keyword>
<sequence length="176" mass="20344">MINKNELTTKEITLKERMKFIFLCLFAIFVLTGALIFFTNTCGITIVDIFTGADAVYYSWRDVFIVIYFPIMGYFDVLVLLFLFFPLTLHLAKLWWKLLNIISAYIYIAFVLAFPLSLYISFIPLADYHSCGQKGPFSGAYYVKDPKMCEQFEYHPEKDKSDDASTPVMPADTKIK</sequence>
<dbReference type="PATRIC" id="fig|1453496.5.peg.999"/>
<keyword evidence="2" id="KW-0812">Transmembrane</keyword>
<proteinExistence type="predicted"/>
<evidence type="ECO:0008006" key="5">
    <source>
        <dbReference type="Google" id="ProtNLM"/>
    </source>
</evidence>
<accession>A0A097QZ94</accession>
<evidence type="ECO:0000256" key="1">
    <source>
        <dbReference type="SAM" id="MobiDB-lite"/>
    </source>
</evidence>
<reference evidence="3 4" key="1">
    <citation type="journal article" date="2014" name="Gut Pathog.">
        <title>Gene clusters of Hafnia alvei strain FB1 important in survival and pathogenesis: a draft genome perspective.</title>
        <authorList>
            <person name="Tan J.Y."/>
            <person name="Yin W.F."/>
            <person name="Chan K.G."/>
        </authorList>
    </citation>
    <scope>NUCLEOTIDE SEQUENCE [LARGE SCALE GENOMIC DNA]</scope>
    <source>
        <strain evidence="3 4">FB1</strain>
    </source>
</reference>
<dbReference type="HOGENOM" id="CLU_1592260_0_0_6"/>
<protein>
    <recommendedName>
        <fullName evidence="5">DUF1240 domain-containing protein</fullName>
    </recommendedName>
</protein>
<feature type="transmembrane region" description="Helical" evidence="2">
    <location>
        <begin position="104"/>
        <end position="126"/>
    </location>
</feature>
<feature type="region of interest" description="Disordered" evidence="1">
    <location>
        <begin position="155"/>
        <end position="176"/>
    </location>
</feature>
<feature type="transmembrane region" description="Helical" evidence="2">
    <location>
        <begin position="67"/>
        <end position="92"/>
    </location>
</feature>
<evidence type="ECO:0000313" key="3">
    <source>
        <dbReference type="EMBL" id="AIU71816.1"/>
    </source>
</evidence>
<keyword evidence="2" id="KW-1133">Transmembrane helix</keyword>
<dbReference type="Proteomes" id="UP000029986">
    <property type="component" value="Chromosome"/>
</dbReference>
<feature type="transmembrane region" description="Helical" evidence="2">
    <location>
        <begin position="20"/>
        <end position="47"/>
    </location>
</feature>
<name>A0A097QZ94_HAFAL</name>
<dbReference type="AlphaFoldDB" id="A0A097QZ94"/>
<dbReference type="eggNOG" id="ENOG5033U7G">
    <property type="taxonomic scope" value="Bacteria"/>
</dbReference>
<dbReference type="InterPro" id="IPR010665">
    <property type="entry name" value="DUF1240"/>
</dbReference>
<evidence type="ECO:0000313" key="4">
    <source>
        <dbReference type="Proteomes" id="UP000029986"/>
    </source>
</evidence>
<dbReference type="RefSeq" id="WP_025802574.1">
    <property type="nucleotide sequence ID" value="NZ_CP009706.1"/>
</dbReference>
<evidence type="ECO:0000256" key="2">
    <source>
        <dbReference type="SAM" id="Phobius"/>
    </source>
</evidence>
<organism evidence="3 4">
    <name type="scientific">Hafnia alvei FB1</name>
    <dbReference type="NCBI Taxonomy" id="1453496"/>
    <lineage>
        <taxon>Bacteria</taxon>
        <taxon>Pseudomonadati</taxon>
        <taxon>Pseudomonadota</taxon>
        <taxon>Gammaproteobacteria</taxon>
        <taxon>Enterobacterales</taxon>
        <taxon>Hafniaceae</taxon>
        <taxon>Hafnia</taxon>
    </lineage>
</organism>
<gene>
    <name evidence="3" type="ORF">AT03_05030</name>
</gene>
<dbReference type="Pfam" id="PF06836">
    <property type="entry name" value="DUF1240"/>
    <property type="match status" value="1"/>
</dbReference>
<dbReference type="EMBL" id="CP009706">
    <property type="protein sequence ID" value="AIU71816.1"/>
    <property type="molecule type" value="Genomic_DNA"/>
</dbReference>
<keyword evidence="4" id="KW-1185">Reference proteome</keyword>